<dbReference type="AlphaFoldDB" id="A0A377DH87"/>
<evidence type="ECO:0000313" key="1">
    <source>
        <dbReference type="EMBL" id="STM20432.1"/>
    </source>
</evidence>
<dbReference type="Proteomes" id="UP000254052">
    <property type="component" value="Unassembled WGS sequence"/>
</dbReference>
<evidence type="ECO:0000313" key="2">
    <source>
        <dbReference type="Proteomes" id="UP000254052"/>
    </source>
</evidence>
<reference evidence="1 2" key="1">
    <citation type="submission" date="2018-06" db="EMBL/GenBank/DDBJ databases">
        <authorList>
            <consortium name="Pathogen Informatics"/>
            <person name="Doyle S."/>
        </authorList>
    </citation>
    <scope>NUCLEOTIDE SEQUENCE [LARGE SCALE GENOMIC DNA]</scope>
    <source>
        <strain evidence="1 2">NCTC9962</strain>
    </source>
</reference>
<sequence>MYRVRDGDIGLIINNRIQTPLYTSVVTVIWQVGNCFFSTCNKRAVCFGRIKQLINTNAHTRFYALRNSIDTAFDA</sequence>
<name>A0A377DH87_ECOLX</name>
<dbReference type="EMBL" id="UGED01000023">
    <property type="protein sequence ID" value="STM20432.1"/>
    <property type="molecule type" value="Genomic_DNA"/>
</dbReference>
<proteinExistence type="predicted"/>
<gene>
    <name evidence="1" type="ORF">NCTC9962_07225</name>
</gene>
<organism evidence="1 2">
    <name type="scientific">Escherichia coli</name>
    <dbReference type="NCBI Taxonomy" id="562"/>
    <lineage>
        <taxon>Bacteria</taxon>
        <taxon>Pseudomonadati</taxon>
        <taxon>Pseudomonadota</taxon>
        <taxon>Gammaproteobacteria</taxon>
        <taxon>Enterobacterales</taxon>
        <taxon>Enterobacteriaceae</taxon>
        <taxon>Escherichia</taxon>
    </lineage>
</organism>
<protein>
    <submittedName>
        <fullName evidence="1">Uncharacterized protein</fullName>
    </submittedName>
</protein>
<accession>A0A377DH87</accession>